<dbReference type="AlphaFoldDB" id="A0AA37BPT2"/>
<protein>
    <submittedName>
        <fullName evidence="2">Uncharacterized protein</fullName>
    </submittedName>
</protein>
<name>A0AA37BPT2_9ARCH</name>
<keyword evidence="3" id="KW-1185">Reference proteome</keyword>
<dbReference type="EMBL" id="BMNY01000001">
    <property type="protein sequence ID" value="GGM66628.1"/>
    <property type="molecule type" value="Genomic_DNA"/>
</dbReference>
<comment type="caution">
    <text evidence="2">The sequence shown here is derived from an EMBL/GenBank/DDBJ whole genome shotgun (WGS) entry which is preliminary data.</text>
</comment>
<keyword evidence="1" id="KW-0812">Transmembrane</keyword>
<evidence type="ECO:0000256" key="1">
    <source>
        <dbReference type="SAM" id="Phobius"/>
    </source>
</evidence>
<reference evidence="2" key="1">
    <citation type="journal article" date="2014" name="Int. J. Syst. Evol. Microbiol.">
        <title>Complete genome sequence of Corynebacterium casei LMG S-19264T (=DSM 44701T), isolated from a smear-ripened cheese.</title>
        <authorList>
            <consortium name="US DOE Joint Genome Institute (JGI-PGF)"/>
            <person name="Walter F."/>
            <person name="Albersmeier A."/>
            <person name="Kalinowski J."/>
            <person name="Ruckert C."/>
        </authorList>
    </citation>
    <scope>NUCLEOTIDE SEQUENCE</scope>
    <source>
        <strain evidence="2">JCM 13583</strain>
    </source>
</reference>
<proteinExistence type="predicted"/>
<reference evidence="2" key="2">
    <citation type="submission" date="2022-09" db="EMBL/GenBank/DDBJ databases">
        <authorList>
            <person name="Sun Q."/>
            <person name="Ohkuma M."/>
        </authorList>
    </citation>
    <scope>NUCLEOTIDE SEQUENCE</scope>
    <source>
        <strain evidence="2">JCM 13583</strain>
    </source>
</reference>
<keyword evidence="1" id="KW-0472">Membrane</keyword>
<keyword evidence="1" id="KW-1133">Transmembrane helix</keyword>
<evidence type="ECO:0000313" key="3">
    <source>
        <dbReference type="Proteomes" id="UP000632195"/>
    </source>
</evidence>
<gene>
    <name evidence="2" type="ORF">GCM10007108_01000</name>
</gene>
<sequence length="96" mass="10387">MEVWNGGSGPTDGFSSSAFAGNVRLMLRRILRTSAEPGGPSSSLVDRLLTIIVSSVRAFRKACGWVSWNFMNSSMAYYIAYAAVSFLLVIVVASLF</sequence>
<accession>A0AA37BPT2</accession>
<feature type="transmembrane region" description="Helical" evidence="1">
    <location>
        <begin position="75"/>
        <end position="95"/>
    </location>
</feature>
<dbReference type="RefSeq" id="WP_188679395.1">
    <property type="nucleotide sequence ID" value="NZ_BMNY01000001.1"/>
</dbReference>
<dbReference type="Proteomes" id="UP000632195">
    <property type="component" value="Unassembled WGS sequence"/>
</dbReference>
<organism evidence="2 3">
    <name type="scientific">Thermogymnomonas acidicola</name>
    <dbReference type="NCBI Taxonomy" id="399579"/>
    <lineage>
        <taxon>Archaea</taxon>
        <taxon>Methanobacteriati</taxon>
        <taxon>Thermoplasmatota</taxon>
        <taxon>Thermoplasmata</taxon>
        <taxon>Thermoplasmatales</taxon>
        <taxon>Thermogymnomonas</taxon>
    </lineage>
</organism>
<evidence type="ECO:0000313" key="2">
    <source>
        <dbReference type="EMBL" id="GGM66628.1"/>
    </source>
</evidence>